<dbReference type="SMART" id="SM00448">
    <property type="entry name" value="REC"/>
    <property type="match status" value="1"/>
</dbReference>
<evidence type="ECO:0000256" key="2">
    <source>
        <dbReference type="PROSITE-ProRule" id="PRU00169"/>
    </source>
</evidence>
<dbReference type="SUPFAM" id="SSF52172">
    <property type="entry name" value="CheY-like"/>
    <property type="match status" value="1"/>
</dbReference>
<name>A0A1N6J365_9BACT</name>
<dbReference type="STRING" id="536979.SAMN04488055_3585"/>
<proteinExistence type="predicted"/>
<dbReference type="InterPro" id="IPR050595">
    <property type="entry name" value="Bact_response_regulator"/>
</dbReference>
<dbReference type="AlphaFoldDB" id="A0A1N6J365"/>
<dbReference type="Gene3D" id="3.40.50.2300">
    <property type="match status" value="1"/>
</dbReference>
<dbReference type="PROSITE" id="PS50110">
    <property type="entry name" value="RESPONSE_REGULATORY"/>
    <property type="match status" value="1"/>
</dbReference>
<evidence type="ECO:0000313" key="5">
    <source>
        <dbReference type="Proteomes" id="UP000185003"/>
    </source>
</evidence>
<keyword evidence="5" id="KW-1185">Reference proteome</keyword>
<feature type="modified residue" description="4-aspartylphosphate" evidence="2">
    <location>
        <position position="59"/>
    </location>
</feature>
<reference evidence="4 5" key="1">
    <citation type="submission" date="2016-11" db="EMBL/GenBank/DDBJ databases">
        <authorList>
            <person name="Jaros S."/>
            <person name="Januszkiewicz K."/>
            <person name="Wedrychowicz H."/>
        </authorList>
    </citation>
    <scope>NUCLEOTIDE SEQUENCE [LARGE SCALE GENOMIC DNA]</scope>
    <source>
        <strain evidence="4 5">DSM 24787</strain>
    </source>
</reference>
<sequence>MLNTPTILLIDDDIDDQEIFTSALAFIDNAIACKIAPNGYEGIMQLNDSEALPDLIFLDLNMPVMNGIQFLREVKAAHKAKDVPVIIFSTASDIKTIEEAKQLGAHDFITKPEKFSELVGLLHGLLFPATR</sequence>
<accession>A0A1N6J365</accession>
<organism evidence="4 5">
    <name type="scientific">Chitinophaga niabensis</name>
    <dbReference type="NCBI Taxonomy" id="536979"/>
    <lineage>
        <taxon>Bacteria</taxon>
        <taxon>Pseudomonadati</taxon>
        <taxon>Bacteroidota</taxon>
        <taxon>Chitinophagia</taxon>
        <taxon>Chitinophagales</taxon>
        <taxon>Chitinophagaceae</taxon>
        <taxon>Chitinophaga</taxon>
    </lineage>
</organism>
<dbReference type="InterPro" id="IPR011006">
    <property type="entry name" value="CheY-like_superfamily"/>
</dbReference>
<evidence type="ECO:0000256" key="1">
    <source>
        <dbReference type="ARBA" id="ARBA00022553"/>
    </source>
</evidence>
<dbReference type="Pfam" id="PF00072">
    <property type="entry name" value="Response_reg"/>
    <property type="match status" value="1"/>
</dbReference>
<gene>
    <name evidence="4" type="ORF">SAMN04488055_3585</name>
</gene>
<protein>
    <submittedName>
        <fullName evidence="4">Response regulator receiver domain-containing protein</fullName>
    </submittedName>
</protein>
<dbReference type="GO" id="GO:0000160">
    <property type="term" value="P:phosphorelay signal transduction system"/>
    <property type="evidence" value="ECO:0007669"/>
    <property type="project" value="InterPro"/>
</dbReference>
<dbReference type="OrthoDB" id="7631574at2"/>
<dbReference type="EMBL" id="FSRA01000002">
    <property type="protein sequence ID" value="SIO38663.1"/>
    <property type="molecule type" value="Genomic_DNA"/>
</dbReference>
<feature type="domain" description="Response regulatory" evidence="3">
    <location>
        <begin position="6"/>
        <end position="126"/>
    </location>
</feature>
<dbReference type="InterPro" id="IPR001789">
    <property type="entry name" value="Sig_transdc_resp-reg_receiver"/>
</dbReference>
<dbReference type="RefSeq" id="WP_074240806.1">
    <property type="nucleotide sequence ID" value="NZ_FSRA01000002.1"/>
</dbReference>
<dbReference type="PANTHER" id="PTHR44591">
    <property type="entry name" value="STRESS RESPONSE REGULATOR PROTEIN 1"/>
    <property type="match status" value="1"/>
</dbReference>
<evidence type="ECO:0000259" key="3">
    <source>
        <dbReference type="PROSITE" id="PS50110"/>
    </source>
</evidence>
<keyword evidence="1 2" id="KW-0597">Phosphoprotein</keyword>
<evidence type="ECO:0000313" key="4">
    <source>
        <dbReference type="EMBL" id="SIO38663.1"/>
    </source>
</evidence>
<dbReference type="PANTHER" id="PTHR44591:SF3">
    <property type="entry name" value="RESPONSE REGULATORY DOMAIN-CONTAINING PROTEIN"/>
    <property type="match status" value="1"/>
</dbReference>
<dbReference type="Proteomes" id="UP000185003">
    <property type="component" value="Unassembled WGS sequence"/>
</dbReference>